<dbReference type="GO" id="GO:0005829">
    <property type="term" value="C:cytosol"/>
    <property type="evidence" value="ECO:0007669"/>
    <property type="project" value="TreeGrafter"/>
</dbReference>
<evidence type="ECO:0000313" key="2">
    <source>
        <dbReference type="EMBL" id="HGM58777.1"/>
    </source>
</evidence>
<proteinExistence type="predicted"/>
<dbReference type="GO" id="GO:0006772">
    <property type="term" value="P:thiamine metabolic process"/>
    <property type="evidence" value="ECO:0007669"/>
    <property type="project" value="InterPro"/>
</dbReference>
<feature type="domain" description="Thiaminase-2/PQQC" evidence="1">
    <location>
        <begin position="13"/>
        <end position="216"/>
    </location>
</feature>
<dbReference type="Gene3D" id="1.20.910.10">
    <property type="entry name" value="Heme oxygenase-like"/>
    <property type="match status" value="1"/>
</dbReference>
<dbReference type="PANTHER" id="PTHR43198:SF2">
    <property type="entry name" value="SI:CH1073-67J19.1-RELATED"/>
    <property type="match status" value="1"/>
</dbReference>
<dbReference type="InterPro" id="IPR016084">
    <property type="entry name" value="Haem_Oase-like_multi-hlx"/>
</dbReference>
<evidence type="ECO:0000259" key="1">
    <source>
        <dbReference type="Pfam" id="PF03070"/>
    </source>
</evidence>
<comment type="caution">
    <text evidence="2">The sequence shown here is derived from an EMBL/GenBank/DDBJ whole genome shotgun (WGS) entry which is preliminary data.</text>
</comment>
<accession>A0A7C4DB10</accession>
<dbReference type="NCBIfam" id="TIGR04306">
    <property type="entry name" value="salvage_TenA"/>
    <property type="match status" value="1"/>
</dbReference>
<organism evidence="2">
    <name type="scientific">Staphylothermus marinus</name>
    <dbReference type="NCBI Taxonomy" id="2280"/>
    <lineage>
        <taxon>Archaea</taxon>
        <taxon>Thermoproteota</taxon>
        <taxon>Thermoprotei</taxon>
        <taxon>Desulfurococcales</taxon>
        <taxon>Desulfurococcaceae</taxon>
        <taxon>Staphylothermus</taxon>
    </lineage>
</organism>
<dbReference type="SUPFAM" id="SSF48613">
    <property type="entry name" value="Heme oxygenase-like"/>
    <property type="match status" value="1"/>
</dbReference>
<dbReference type="InterPro" id="IPR027574">
    <property type="entry name" value="Thiaminase_II"/>
</dbReference>
<protein>
    <submittedName>
        <fullName evidence="2">Thiaminase II</fullName>
    </submittedName>
</protein>
<dbReference type="InterPro" id="IPR004305">
    <property type="entry name" value="Thiaminase-2/PQQC"/>
</dbReference>
<dbReference type="GO" id="GO:0050334">
    <property type="term" value="F:thiaminase activity"/>
    <property type="evidence" value="ECO:0007669"/>
    <property type="project" value="InterPro"/>
</dbReference>
<gene>
    <name evidence="2" type="primary">tenA</name>
    <name evidence="2" type="ORF">ENU14_04255</name>
</gene>
<reference evidence="2" key="1">
    <citation type="journal article" date="2020" name="mSystems">
        <title>Genome- and Community-Level Interaction Insights into Carbon Utilization and Element Cycling Functions of Hydrothermarchaeota in Hydrothermal Sediment.</title>
        <authorList>
            <person name="Zhou Z."/>
            <person name="Liu Y."/>
            <person name="Xu W."/>
            <person name="Pan J."/>
            <person name="Luo Z.H."/>
            <person name="Li M."/>
        </authorList>
    </citation>
    <scope>NUCLEOTIDE SEQUENCE [LARGE SCALE GENOMIC DNA]</scope>
    <source>
        <strain evidence="2">SpSt-642</strain>
    </source>
</reference>
<dbReference type="InterPro" id="IPR050967">
    <property type="entry name" value="Thiamine_Salvage_TenA"/>
</dbReference>
<sequence>MGRGRLTSILYESVRNIWEKIYNHPFVVELYRGTLPLELFKFYVIQDYNFLIGMVKAFSAIAVKTDDYVLIRKALEIAYNGISIELDNYVKLLDKLGLKLEDVIKAEVSPTNYAYVNHILITCINGSTIDCLVSILPCYWSYMEIARVNDKLVETNRNELYLNWINVYRSKEYISVVEDLKNTIDSLWSGGNVDRYVKIFRISSIYEYMFWDMSYRCERWSI</sequence>
<dbReference type="Pfam" id="PF03070">
    <property type="entry name" value="TENA_THI-4"/>
    <property type="match status" value="1"/>
</dbReference>
<name>A0A7C4DB10_STAMA</name>
<dbReference type="PANTHER" id="PTHR43198">
    <property type="entry name" value="BIFUNCTIONAL TH2 PROTEIN"/>
    <property type="match status" value="1"/>
</dbReference>
<dbReference type="AlphaFoldDB" id="A0A7C4DB10"/>
<dbReference type="EMBL" id="DTBJ01000032">
    <property type="protein sequence ID" value="HGM58777.1"/>
    <property type="molecule type" value="Genomic_DNA"/>
</dbReference>